<dbReference type="STRING" id="1095629.A0A0C9WMP9"/>
<evidence type="ECO:0000256" key="3">
    <source>
        <dbReference type="SAM" id="SignalP"/>
    </source>
</evidence>
<dbReference type="PANTHER" id="PTHR34002:SF9">
    <property type="entry name" value="XYLOGLUCAN-SPECIFIC ENDO-BETA-1,4-GLUCANASE A"/>
    <property type="match status" value="1"/>
</dbReference>
<dbReference type="OrthoDB" id="95118at2759"/>
<keyword evidence="2" id="KW-0624">Polysaccharide degradation</keyword>
<accession>A0A0C9WMP9</accession>
<proteinExistence type="inferred from homology"/>
<evidence type="ECO:0000313" key="4">
    <source>
        <dbReference type="EMBL" id="KIJ98374.1"/>
    </source>
</evidence>
<gene>
    <name evidence="4" type="ORF">K443DRAFT_209329</name>
</gene>
<reference evidence="4 5" key="1">
    <citation type="submission" date="2014-04" db="EMBL/GenBank/DDBJ databases">
        <authorList>
            <consortium name="DOE Joint Genome Institute"/>
            <person name="Kuo A."/>
            <person name="Kohler A."/>
            <person name="Nagy L.G."/>
            <person name="Floudas D."/>
            <person name="Copeland A."/>
            <person name="Barry K.W."/>
            <person name="Cichocki N."/>
            <person name="Veneault-Fourrey C."/>
            <person name="LaButti K."/>
            <person name="Lindquist E.A."/>
            <person name="Lipzen A."/>
            <person name="Lundell T."/>
            <person name="Morin E."/>
            <person name="Murat C."/>
            <person name="Sun H."/>
            <person name="Tunlid A."/>
            <person name="Henrissat B."/>
            <person name="Grigoriev I.V."/>
            <person name="Hibbett D.S."/>
            <person name="Martin F."/>
            <person name="Nordberg H.P."/>
            <person name="Cantor M.N."/>
            <person name="Hua S.X."/>
        </authorList>
    </citation>
    <scope>NUCLEOTIDE SEQUENCE [LARGE SCALE GENOMIC DNA]</scope>
    <source>
        <strain evidence="4 5">LaAM-08-1</strain>
    </source>
</reference>
<evidence type="ECO:0000256" key="1">
    <source>
        <dbReference type="ARBA" id="ARBA00005519"/>
    </source>
</evidence>
<evidence type="ECO:0000313" key="5">
    <source>
        <dbReference type="Proteomes" id="UP000054477"/>
    </source>
</evidence>
<dbReference type="GO" id="GO:0000272">
    <property type="term" value="P:polysaccharide catabolic process"/>
    <property type="evidence" value="ECO:0007669"/>
    <property type="project" value="UniProtKB-KW"/>
</dbReference>
<dbReference type="Gene3D" id="2.60.120.180">
    <property type="match status" value="1"/>
</dbReference>
<sequence length="254" mass="27023">MHSFKSTLLSAFLLLLCSGTHVHALDTSSHCGDYDSVTAGQYSLLLDQWGKSDASSGSNCAAITSLNGTTIAWKNPWKWAGGNKIKSYTNMQLNKGMNKGLKTISSIPTTWKWSHSTSGNVVANVAFDIFTSTTPGGDNHNEIMIWLANFSAGPICSSYNAYGIAVAVASSISLAGYTWDLHVGWNGSNNVYSFLPSNGVIITKFSGDLNVFIKYLRGRGSISSSEYLKTLQAGTEATSGTATLTASAYSVVVN</sequence>
<keyword evidence="2" id="KW-0378">Hydrolase</keyword>
<keyword evidence="2" id="KW-0119">Carbohydrate metabolism</keyword>
<dbReference type="InterPro" id="IPR002594">
    <property type="entry name" value="GH12"/>
</dbReference>
<dbReference type="Pfam" id="PF01670">
    <property type="entry name" value="Glyco_hydro_12"/>
    <property type="match status" value="1"/>
</dbReference>
<comment type="similarity">
    <text evidence="1 2">Belongs to the glycosyl hydrolase 12 (cellulase H) family.</text>
</comment>
<protein>
    <submittedName>
        <fullName evidence="4">Unplaced genomic scaffold K443scaffold_135, whole genome shotgun sequence</fullName>
    </submittedName>
</protein>
<reference evidence="5" key="2">
    <citation type="submission" date="2015-01" db="EMBL/GenBank/DDBJ databases">
        <title>Evolutionary Origins and Diversification of the Mycorrhizal Mutualists.</title>
        <authorList>
            <consortium name="DOE Joint Genome Institute"/>
            <consortium name="Mycorrhizal Genomics Consortium"/>
            <person name="Kohler A."/>
            <person name="Kuo A."/>
            <person name="Nagy L.G."/>
            <person name="Floudas D."/>
            <person name="Copeland A."/>
            <person name="Barry K.W."/>
            <person name="Cichocki N."/>
            <person name="Veneault-Fourrey C."/>
            <person name="LaButti K."/>
            <person name="Lindquist E.A."/>
            <person name="Lipzen A."/>
            <person name="Lundell T."/>
            <person name="Morin E."/>
            <person name="Murat C."/>
            <person name="Riley R."/>
            <person name="Ohm R."/>
            <person name="Sun H."/>
            <person name="Tunlid A."/>
            <person name="Henrissat B."/>
            <person name="Grigoriev I.V."/>
            <person name="Hibbett D.S."/>
            <person name="Martin F."/>
        </authorList>
    </citation>
    <scope>NUCLEOTIDE SEQUENCE [LARGE SCALE GENOMIC DNA]</scope>
    <source>
        <strain evidence="5">LaAM-08-1</strain>
    </source>
</reference>
<dbReference type="InterPro" id="IPR013319">
    <property type="entry name" value="GH11/12"/>
</dbReference>
<dbReference type="InterPro" id="IPR013320">
    <property type="entry name" value="ConA-like_dom_sf"/>
</dbReference>
<dbReference type="AlphaFoldDB" id="A0A0C9WMP9"/>
<keyword evidence="2" id="KW-0326">Glycosidase</keyword>
<dbReference type="SUPFAM" id="SSF49899">
    <property type="entry name" value="Concanavalin A-like lectins/glucanases"/>
    <property type="match status" value="1"/>
</dbReference>
<dbReference type="EMBL" id="KN838670">
    <property type="protein sequence ID" value="KIJ98374.1"/>
    <property type="molecule type" value="Genomic_DNA"/>
</dbReference>
<organism evidence="4 5">
    <name type="scientific">Laccaria amethystina LaAM-08-1</name>
    <dbReference type="NCBI Taxonomy" id="1095629"/>
    <lineage>
        <taxon>Eukaryota</taxon>
        <taxon>Fungi</taxon>
        <taxon>Dikarya</taxon>
        <taxon>Basidiomycota</taxon>
        <taxon>Agaricomycotina</taxon>
        <taxon>Agaricomycetes</taxon>
        <taxon>Agaricomycetidae</taxon>
        <taxon>Agaricales</taxon>
        <taxon>Agaricineae</taxon>
        <taxon>Hydnangiaceae</taxon>
        <taxon>Laccaria</taxon>
    </lineage>
</organism>
<keyword evidence="3" id="KW-0732">Signal</keyword>
<dbReference type="HOGENOM" id="CLU_051064_0_1_1"/>
<dbReference type="GO" id="GO:0008810">
    <property type="term" value="F:cellulase activity"/>
    <property type="evidence" value="ECO:0007669"/>
    <property type="project" value="InterPro"/>
</dbReference>
<feature type="chain" id="PRO_5002205441" evidence="3">
    <location>
        <begin position="25"/>
        <end position="254"/>
    </location>
</feature>
<name>A0A0C9WMP9_9AGAR</name>
<feature type="signal peptide" evidence="3">
    <location>
        <begin position="1"/>
        <end position="24"/>
    </location>
</feature>
<evidence type="ECO:0000256" key="2">
    <source>
        <dbReference type="RuleBase" id="RU361163"/>
    </source>
</evidence>
<keyword evidence="5" id="KW-1185">Reference proteome</keyword>
<dbReference type="Proteomes" id="UP000054477">
    <property type="component" value="Unassembled WGS sequence"/>
</dbReference>
<dbReference type="PANTHER" id="PTHR34002">
    <property type="entry name" value="BLR1656 PROTEIN"/>
    <property type="match status" value="1"/>
</dbReference>